<accession>A0A9P6EAP6</accession>
<proteinExistence type="predicted"/>
<organism evidence="2 3">
    <name type="scientific">Crepidotus variabilis</name>
    <dbReference type="NCBI Taxonomy" id="179855"/>
    <lineage>
        <taxon>Eukaryota</taxon>
        <taxon>Fungi</taxon>
        <taxon>Dikarya</taxon>
        <taxon>Basidiomycota</taxon>
        <taxon>Agaricomycotina</taxon>
        <taxon>Agaricomycetes</taxon>
        <taxon>Agaricomycetidae</taxon>
        <taxon>Agaricales</taxon>
        <taxon>Agaricineae</taxon>
        <taxon>Crepidotaceae</taxon>
        <taxon>Crepidotus</taxon>
    </lineage>
</organism>
<dbReference type="EMBL" id="MU157884">
    <property type="protein sequence ID" value="KAF9525463.1"/>
    <property type="molecule type" value="Genomic_DNA"/>
</dbReference>
<dbReference type="Proteomes" id="UP000807306">
    <property type="component" value="Unassembled WGS sequence"/>
</dbReference>
<comment type="caution">
    <text evidence="2">The sequence shown here is derived from an EMBL/GenBank/DDBJ whole genome shotgun (WGS) entry which is preliminary data.</text>
</comment>
<reference evidence="2" key="1">
    <citation type="submission" date="2020-11" db="EMBL/GenBank/DDBJ databases">
        <authorList>
            <consortium name="DOE Joint Genome Institute"/>
            <person name="Ahrendt S."/>
            <person name="Riley R."/>
            <person name="Andreopoulos W."/>
            <person name="Labutti K."/>
            <person name="Pangilinan J."/>
            <person name="Ruiz-Duenas F.J."/>
            <person name="Barrasa J.M."/>
            <person name="Sanchez-Garcia M."/>
            <person name="Camarero S."/>
            <person name="Miyauchi S."/>
            <person name="Serrano A."/>
            <person name="Linde D."/>
            <person name="Babiker R."/>
            <person name="Drula E."/>
            <person name="Ayuso-Fernandez I."/>
            <person name="Pacheco R."/>
            <person name="Padilla G."/>
            <person name="Ferreira P."/>
            <person name="Barriuso J."/>
            <person name="Kellner H."/>
            <person name="Castanera R."/>
            <person name="Alfaro M."/>
            <person name="Ramirez L."/>
            <person name="Pisabarro A.G."/>
            <person name="Kuo A."/>
            <person name="Tritt A."/>
            <person name="Lipzen A."/>
            <person name="He G."/>
            <person name="Yan M."/>
            <person name="Ng V."/>
            <person name="Cullen D."/>
            <person name="Martin F."/>
            <person name="Rosso M.-N."/>
            <person name="Henrissat B."/>
            <person name="Hibbett D."/>
            <person name="Martinez A.T."/>
            <person name="Grigoriev I.V."/>
        </authorList>
    </citation>
    <scope>NUCLEOTIDE SEQUENCE</scope>
    <source>
        <strain evidence="2">CBS 506.95</strain>
    </source>
</reference>
<evidence type="ECO:0000313" key="3">
    <source>
        <dbReference type="Proteomes" id="UP000807306"/>
    </source>
</evidence>
<dbReference type="OrthoDB" id="5289249at2759"/>
<dbReference type="AlphaFoldDB" id="A0A9P6EAP6"/>
<protein>
    <recommendedName>
        <fullName evidence="1">DUF7330 domain-containing protein</fullName>
    </recommendedName>
</protein>
<dbReference type="Pfam" id="PF24016">
    <property type="entry name" value="DUF7330"/>
    <property type="match status" value="1"/>
</dbReference>
<feature type="domain" description="DUF7330" evidence="1">
    <location>
        <begin position="47"/>
        <end position="239"/>
    </location>
</feature>
<sequence length="268" mass="30162">MTADSSNPSRKTTANEARRQKILASLRLPAGVKRCNFLLVNPCLAVNLKGVWVVDPSMQTFKDQFPAFMNSKGKTPSKDRKNLELETTHAIFADVFVLPTTPYKQVLSEKEQEAEESQRCTSISLKSSRNIQFRLHDASSEIKNEDRSPIVVAAAAENGRLRINLPRSFCGPLHLQCTGRVWYSAAVKAQITPLAEVDGHHLSFLGDFKPDLWYGWEEWKGDSFEGFAGRGDAVDVYFDTEDYIPNTDSNLNTRLPWVWAMHTLGLKN</sequence>
<evidence type="ECO:0000259" key="1">
    <source>
        <dbReference type="Pfam" id="PF24016"/>
    </source>
</evidence>
<name>A0A9P6EAP6_9AGAR</name>
<evidence type="ECO:0000313" key="2">
    <source>
        <dbReference type="EMBL" id="KAF9525463.1"/>
    </source>
</evidence>
<gene>
    <name evidence="2" type="ORF">CPB83DRAFT_897059</name>
</gene>
<dbReference type="InterPro" id="IPR055754">
    <property type="entry name" value="DUF7330"/>
</dbReference>
<keyword evidence="3" id="KW-1185">Reference proteome</keyword>